<evidence type="ECO:0000313" key="3">
    <source>
        <dbReference type="Proteomes" id="UP001362899"/>
    </source>
</evidence>
<gene>
    <name evidence="2" type="ORF">DASB73_022630</name>
</gene>
<sequence length="452" mass="51620">MDNYDDDFSTLKAHRTFKWRADVPMVDGDATVKQSFNGVEKYEDSIDYDEDFADDFETAISSKKQISREPLPDAFLSDSSSKSFGARSTASSVSASATSVDVDFEDDDFENFEVNHNTLKERFKARESRAANAVKFEADDLDDIDIEQLTQRMKNGTVPQNIKYQAQIQQARAQQQALVQQVQAAQAAQAQAQAQLQQAQLHQHQSALRTSQSSRMLRGMRSVAQFQQQSDTKLRGAMSMMDLNNSKPTKQRPLTAYVEPTRQRKVKTKNSSHNKTRLIRNPQHTLTRQETNGMVLNPQTGQWEGNDADASKFDIEPTKPTLIPVNIVEPPKVNGMIFDKRTLSWVYANEDEYDDPFAEIEVEETRYGPPPQLSKKVRIESATSASSYGRSSVARSETSGEDVFDISIKDIYEWEYHDKRFMRKFGRWIGGEEERRDMLLSDLHFYEMVRNV</sequence>
<protein>
    <submittedName>
        <fullName evidence="2">Uncharacterized protein</fullName>
    </submittedName>
</protein>
<accession>A0AAV5RIN6</accession>
<proteinExistence type="predicted"/>
<organism evidence="2 3">
    <name type="scientific">Starmerella bacillaris</name>
    <name type="common">Yeast</name>
    <name type="synonym">Candida zemplinina</name>
    <dbReference type="NCBI Taxonomy" id="1247836"/>
    <lineage>
        <taxon>Eukaryota</taxon>
        <taxon>Fungi</taxon>
        <taxon>Dikarya</taxon>
        <taxon>Ascomycota</taxon>
        <taxon>Saccharomycotina</taxon>
        <taxon>Dipodascomycetes</taxon>
        <taxon>Dipodascales</taxon>
        <taxon>Trichomonascaceae</taxon>
        <taxon>Starmerella</taxon>
    </lineage>
</organism>
<dbReference type="InterPro" id="IPR034586">
    <property type="entry name" value="Bfa1/Byr4"/>
</dbReference>
<dbReference type="GO" id="GO:0001100">
    <property type="term" value="P:negative regulation of exit from mitosis"/>
    <property type="evidence" value="ECO:0007669"/>
    <property type="project" value="InterPro"/>
</dbReference>
<name>A0AAV5RIN6_STABA</name>
<keyword evidence="3" id="KW-1185">Reference proteome</keyword>
<dbReference type="GO" id="GO:0005096">
    <property type="term" value="F:GTPase activator activity"/>
    <property type="evidence" value="ECO:0007669"/>
    <property type="project" value="InterPro"/>
</dbReference>
<dbReference type="PANTHER" id="PTHR35140:SF1">
    <property type="entry name" value="MITOTIC CHECK POINT PROTEIN BFA1"/>
    <property type="match status" value="1"/>
</dbReference>
<comment type="caution">
    <text evidence="2">The sequence shown here is derived from an EMBL/GenBank/DDBJ whole genome shotgun (WGS) entry which is preliminary data.</text>
</comment>
<keyword evidence="1" id="KW-0175">Coiled coil</keyword>
<feature type="coiled-coil region" evidence="1">
    <location>
        <begin position="161"/>
        <end position="207"/>
    </location>
</feature>
<evidence type="ECO:0000313" key="2">
    <source>
        <dbReference type="EMBL" id="GMM51305.1"/>
    </source>
</evidence>
<evidence type="ECO:0000256" key="1">
    <source>
        <dbReference type="SAM" id="Coils"/>
    </source>
</evidence>
<dbReference type="PANTHER" id="PTHR35140">
    <property type="entry name" value="MITOTIC CHECK POINT PROTEIN BFA1"/>
    <property type="match status" value="1"/>
</dbReference>
<reference evidence="2 3" key="1">
    <citation type="journal article" date="2023" name="Elife">
        <title>Identification of key yeast species and microbe-microbe interactions impacting larval growth of Drosophila in the wild.</title>
        <authorList>
            <person name="Mure A."/>
            <person name="Sugiura Y."/>
            <person name="Maeda R."/>
            <person name="Honda K."/>
            <person name="Sakurai N."/>
            <person name="Takahashi Y."/>
            <person name="Watada M."/>
            <person name="Katoh T."/>
            <person name="Gotoh A."/>
            <person name="Gotoh Y."/>
            <person name="Taniguchi I."/>
            <person name="Nakamura K."/>
            <person name="Hayashi T."/>
            <person name="Katayama T."/>
            <person name="Uemura T."/>
            <person name="Hattori Y."/>
        </authorList>
    </citation>
    <scope>NUCLEOTIDE SEQUENCE [LARGE SCALE GENOMIC DNA]</scope>
    <source>
        <strain evidence="2 3">SB-73</strain>
    </source>
</reference>
<dbReference type="GO" id="GO:1990334">
    <property type="term" value="C:Bfa1-Bub2 complex"/>
    <property type="evidence" value="ECO:0007669"/>
    <property type="project" value="InterPro"/>
</dbReference>
<dbReference type="EMBL" id="BTGC01000005">
    <property type="protein sequence ID" value="GMM51305.1"/>
    <property type="molecule type" value="Genomic_DNA"/>
</dbReference>
<dbReference type="Proteomes" id="UP001362899">
    <property type="component" value="Unassembled WGS sequence"/>
</dbReference>
<dbReference type="AlphaFoldDB" id="A0AAV5RIN6"/>